<organism evidence="2 3">
    <name type="scientific">Colletotrichum zoysiae</name>
    <dbReference type="NCBI Taxonomy" id="1216348"/>
    <lineage>
        <taxon>Eukaryota</taxon>
        <taxon>Fungi</taxon>
        <taxon>Dikarya</taxon>
        <taxon>Ascomycota</taxon>
        <taxon>Pezizomycotina</taxon>
        <taxon>Sordariomycetes</taxon>
        <taxon>Hypocreomycetidae</taxon>
        <taxon>Glomerellales</taxon>
        <taxon>Glomerellaceae</taxon>
        <taxon>Colletotrichum</taxon>
        <taxon>Colletotrichum graminicola species complex</taxon>
    </lineage>
</organism>
<dbReference type="AlphaFoldDB" id="A0AAD9HTR8"/>
<reference evidence="2" key="1">
    <citation type="submission" date="2021-06" db="EMBL/GenBank/DDBJ databases">
        <title>Comparative genomics, transcriptomics and evolutionary studies reveal genomic signatures of adaptation to plant cell wall in hemibiotrophic fungi.</title>
        <authorList>
            <consortium name="DOE Joint Genome Institute"/>
            <person name="Baroncelli R."/>
            <person name="Diaz J.F."/>
            <person name="Benocci T."/>
            <person name="Peng M."/>
            <person name="Battaglia E."/>
            <person name="Haridas S."/>
            <person name="Andreopoulos W."/>
            <person name="Labutti K."/>
            <person name="Pangilinan J."/>
            <person name="Floch G.L."/>
            <person name="Makela M.R."/>
            <person name="Henrissat B."/>
            <person name="Grigoriev I.V."/>
            <person name="Crouch J.A."/>
            <person name="De Vries R.P."/>
            <person name="Sukno S.A."/>
            <person name="Thon M.R."/>
        </authorList>
    </citation>
    <scope>NUCLEOTIDE SEQUENCE</scope>
    <source>
        <strain evidence="2">MAFF235873</strain>
    </source>
</reference>
<evidence type="ECO:0000256" key="1">
    <source>
        <dbReference type="SAM" id="MobiDB-lite"/>
    </source>
</evidence>
<name>A0AAD9HTR8_9PEZI</name>
<evidence type="ECO:0000313" key="2">
    <source>
        <dbReference type="EMBL" id="KAK2035135.1"/>
    </source>
</evidence>
<dbReference type="Proteomes" id="UP001232148">
    <property type="component" value="Unassembled WGS sequence"/>
</dbReference>
<keyword evidence="3" id="KW-1185">Reference proteome</keyword>
<gene>
    <name evidence="2" type="ORF">LX32DRAFT_647909</name>
</gene>
<evidence type="ECO:0000313" key="3">
    <source>
        <dbReference type="Proteomes" id="UP001232148"/>
    </source>
</evidence>
<protein>
    <submittedName>
        <fullName evidence="2">Uncharacterized protein</fullName>
    </submittedName>
</protein>
<sequence length="146" mass="16482">MEQPSEAEQPSKAEQPPKPTAEPESEPESEPKEDPVMAIIQKAKNTYETFTEGLKSMNVRETCQKASKVSDWLLILDSSDMINDMRTKTNVARAAIRDVRNGTLDEPTTKILDEVDQGFDNLLTRIEGLRACIDEWMEGMRIDARP</sequence>
<proteinExistence type="predicted"/>
<accession>A0AAD9HTR8</accession>
<feature type="region of interest" description="Disordered" evidence="1">
    <location>
        <begin position="1"/>
        <end position="36"/>
    </location>
</feature>
<comment type="caution">
    <text evidence="2">The sequence shown here is derived from an EMBL/GenBank/DDBJ whole genome shotgun (WGS) entry which is preliminary data.</text>
</comment>
<dbReference type="EMBL" id="MU842810">
    <property type="protein sequence ID" value="KAK2035135.1"/>
    <property type="molecule type" value="Genomic_DNA"/>
</dbReference>